<evidence type="ECO:0000313" key="3">
    <source>
        <dbReference type="Proteomes" id="UP001500194"/>
    </source>
</evidence>
<protein>
    <recommendedName>
        <fullName evidence="4">Lipoprotein</fullName>
    </recommendedName>
</protein>
<feature type="compositionally biased region" description="Gly residues" evidence="1">
    <location>
        <begin position="1"/>
        <end position="12"/>
    </location>
</feature>
<reference evidence="2 3" key="1">
    <citation type="journal article" date="2019" name="Int. J. Syst. Evol. Microbiol.">
        <title>The Global Catalogue of Microorganisms (GCM) 10K type strain sequencing project: providing services to taxonomists for standard genome sequencing and annotation.</title>
        <authorList>
            <consortium name="The Broad Institute Genomics Platform"/>
            <consortium name="The Broad Institute Genome Sequencing Center for Infectious Disease"/>
            <person name="Wu L."/>
            <person name="Ma J."/>
        </authorList>
    </citation>
    <scope>NUCLEOTIDE SEQUENCE [LARGE SCALE GENOMIC DNA]</scope>
    <source>
        <strain evidence="2 3">JCM 16327</strain>
    </source>
</reference>
<gene>
    <name evidence="2" type="ORF">GCM10009019_02100</name>
</gene>
<dbReference type="AlphaFoldDB" id="A0AAV3SYM7"/>
<organism evidence="2 3">
    <name type="scientific">Salarchaeum japonicum</name>
    <dbReference type="NCBI Taxonomy" id="555573"/>
    <lineage>
        <taxon>Archaea</taxon>
        <taxon>Methanobacteriati</taxon>
        <taxon>Methanobacteriota</taxon>
        <taxon>Stenosarchaea group</taxon>
        <taxon>Halobacteria</taxon>
        <taxon>Halobacteriales</taxon>
        <taxon>Halobacteriaceae</taxon>
    </lineage>
</organism>
<keyword evidence="3" id="KW-1185">Reference proteome</keyword>
<accession>A0AAV3SYM7</accession>
<feature type="compositionally biased region" description="Low complexity" evidence="1">
    <location>
        <begin position="13"/>
        <end position="24"/>
    </location>
</feature>
<dbReference type="EMBL" id="BAAADU010000002">
    <property type="protein sequence ID" value="GAA0643850.1"/>
    <property type="molecule type" value="Genomic_DNA"/>
</dbReference>
<comment type="caution">
    <text evidence="2">The sequence shown here is derived from an EMBL/GenBank/DDBJ whole genome shotgun (WGS) entry which is preliminary data.</text>
</comment>
<evidence type="ECO:0000313" key="2">
    <source>
        <dbReference type="EMBL" id="GAA0643850.1"/>
    </source>
</evidence>
<evidence type="ECO:0008006" key="4">
    <source>
        <dbReference type="Google" id="ProtNLM"/>
    </source>
</evidence>
<evidence type="ECO:0000256" key="1">
    <source>
        <dbReference type="SAM" id="MobiDB-lite"/>
    </source>
</evidence>
<name>A0AAV3SYM7_9EURY</name>
<dbReference type="Proteomes" id="UP001500194">
    <property type="component" value="Unassembled WGS sequence"/>
</dbReference>
<proteinExistence type="predicted"/>
<feature type="region of interest" description="Disordered" evidence="1">
    <location>
        <begin position="1"/>
        <end position="31"/>
    </location>
</feature>
<sequence length="237" mass="24573">MLALAGCGGTGGSTTAPTTNTTTTQASVDYPPGVTAAGVESGFDLTDAHAEALRTSDYEVTEITSVRVNGSGYEAYMQTTKASGDTLSASRGYSATPPGNDYSSVAFWSNATTGTVQYTHDDGNTTTATVGGPGDTDLVRTPDQWSEYLYTLLAAGQLEVSETDDGNVELRATDAVNVSTEYGEAATETLSATVTPNGFVTDISVSYTTTIDGEPATVSKQFTFERGDVTVTKPAWA</sequence>